<dbReference type="InterPro" id="IPR040684">
    <property type="entry name" value="HMUDK_hel"/>
</dbReference>
<organism evidence="2 3">
    <name type="scientific">Vitrella brassicaformis (strain CCMP3155)</name>
    <dbReference type="NCBI Taxonomy" id="1169540"/>
    <lineage>
        <taxon>Eukaryota</taxon>
        <taxon>Sar</taxon>
        <taxon>Alveolata</taxon>
        <taxon>Colpodellida</taxon>
        <taxon>Vitrellaceae</taxon>
        <taxon>Vitrella</taxon>
    </lineage>
</organism>
<name>A0A0G4EY44_VITBC</name>
<evidence type="ECO:0000313" key="3">
    <source>
        <dbReference type="Proteomes" id="UP000041254"/>
    </source>
</evidence>
<dbReference type="Pfam" id="PF18723">
    <property type="entry name" value="HMUDK_hel"/>
    <property type="match status" value="1"/>
</dbReference>
<proteinExistence type="predicted"/>
<evidence type="ECO:0000313" key="2">
    <source>
        <dbReference type="EMBL" id="CEM03549.1"/>
    </source>
</evidence>
<dbReference type="Proteomes" id="UP000041254">
    <property type="component" value="Unassembled WGS sequence"/>
</dbReference>
<gene>
    <name evidence="2" type="ORF">Vbra_13937</name>
</gene>
<evidence type="ECO:0000259" key="1">
    <source>
        <dbReference type="Pfam" id="PF18723"/>
    </source>
</evidence>
<dbReference type="VEuPathDB" id="CryptoDB:Vbra_13937"/>
<dbReference type="AlphaFoldDB" id="A0A0G4EY44"/>
<feature type="domain" description="5-hmdU DNA kinase helical" evidence="1">
    <location>
        <begin position="35"/>
        <end position="340"/>
    </location>
</feature>
<dbReference type="OrthoDB" id="433924at2759"/>
<dbReference type="InParanoid" id="A0A0G4EY44"/>
<dbReference type="PhylomeDB" id="A0A0G4EY44"/>
<reference evidence="2 3" key="1">
    <citation type="submission" date="2014-11" db="EMBL/GenBank/DDBJ databases">
        <authorList>
            <person name="Zhu J."/>
            <person name="Qi W."/>
            <person name="Song R."/>
        </authorList>
    </citation>
    <scope>NUCLEOTIDE SEQUENCE [LARGE SCALE GENOMIC DNA]</scope>
</reference>
<keyword evidence="3" id="KW-1185">Reference proteome</keyword>
<sequence length="405" mass="46153">MTSAAGSGRLRVGDVRWCGVSEGKIRRARPVFNEEVIRYLYDWMTERHLIFKRKNAGEPAPWTTDPVLLQWRFCNVRRELDRESRALIERIVKNPDLCYRAKVLNCIWFRLFNKQETFEILGPLKLEDFAALHAVPRVFQHYKERFEEYRRSHPSYQFFTNAFHTRGLLAQWKQPPQLNGGEVASDNERMLYMIDHIYSSGLLAKIAVTADPSYVKPGLTQSDVFNTLCTIRGIGSFLAYQMFVDFTYIAEFPFSENEFTVSCPGCKAGLSKLFDDRAGMSDEELLFWLRDSLEAAFNSRNLPFNQHELFDDLPEDCARLNVMCLENAMCELSKYTRVRQDAGTPRVRYEASTAPLPGATTVWNTGKGSVKTASSGAKKRTAAVQPTLDRYLVKKTAVGVGEGAG</sequence>
<accession>A0A0G4EY44</accession>
<protein>
    <recommendedName>
        <fullName evidence="1">5-hmdU DNA kinase helical domain-containing protein</fullName>
    </recommendedName>
</protein>
<dbReference type="EMBL" id="CDMY01000344">
    <property type="protein sequence ID" value="CEM03549.1"/>
    <property type="molecule type" value="Genomic_DNA"/>
</dbReference>